<accession>A0ABP9F9E0</accession>
<organism evidence="1 2">
    <name type="scientific">Flaviramulus aquimarinus</name>
    <dbReference type="NCBI Taxonomy" id="1170456"/>
    <lineage>
        <taxon>Bacteria</taxon>
        <taxon>Pseudomonadati</taxon>
        <taxon>Bacteroidota</taxon>
        <taxon>Flavobacteriia</taxon>
        <taxon>Flavobacteriales</taxon>
        <taxon>Flavobacteriaceae</taxon>
        <taxon>Flaviramulus</taxon>
    </lineage>
</organism>
<proteinExistence type="predicted"/>
<evidence type="ECO:0000313" key="2">
    <source>
        <dbReference type="Proteomes" id="UP001500433"/>
    </source>
</evidence>
<protein>
    <recommendedName>
        <fullName evidence="3">Arginyl-tRNA synthetase</fullName>
    </recommendedName>
</protein>
<evidence type="ECO:0000313" key="1">
    <source>
        <dbReference type="EMBL" id="GAA4896409.1"/>
    </source>
</evidence>
<evidence type="ECO:0008006" key="3">
    <source>
        <dbReference type="Google" id="ProtNLM"/>
    </source>
</evidence>
<reference evidence="2" key="1">
    <citation type="journal article" date="2019" name="Int. J. Syst. Evol. Microbiol.">
        <title>The Global Catalogue of Microorganisms (GCM) 10K type strain sequencing project: providing services to taxonomists for standard genome sequencing and annotation.</title>
        <authorList>
            <consortium name="The Broad Institute Genomics Platform"/>
            <consortium name="The Broad Institute Genome Sequencing Center for Infectious Disease"/>
            <person name="Wu L."/>
            <person name="Ma J."/>
        </authorList>
    </citation>
    <scope>NUCLEOTIDE SEQUENCE [LARGE SCALE GENOMIC DNA]</scope>
    <source>
        <strain evidence="2">JCM 18274</strain>
    </source>
</reference>
<dbReference type="EMBL" id="BAABJH010000005">
    <property type="protein sequence ID" value="GAA4896409.1"/>
    <property type="molecule type" value="Genomic_DNA"/>
</dbReference>
<dbReference type="Proteomes" id="UP001500433">
    <property type="component" value="Unassembled WGS sequence"/>
</dbReference>
<name>A0ABP9F9E0_9FLAO</name>
<sequence>MFLDTTYSNKKNQELINDLVGKPYSFLKSIKMKGVGSKRMIIDDVSLNFKQHMNSISDPNYANIELRTGGILIYINKGLKNLTWAIPYYQLVIYKVNGASIHANGQFIHFKNNKTFRENKNFFRKMLDEKIKYDSQYDFQHLWI</sequence>
<comment type="caution">
    <text evidence="1">The sequence shown here is derived from an EMBL/GenBank/DDBJ whole genome shotgun (WGS) entry which is preliminary data.</text>
</comment>
<keyword evidence="2" id="KW-1185">Reference proteome</keyword>
<gene>
    <name evidence="1" type="ORF">GCM10023311_21410</name>
</gene>
<dbReference type="RefSeq" id="WP_345274149.1">
    <property type="nucleotide sequence ID" value="NZ_BAABJH010000005.1"/>
</dbReference>